<gene>
    <name evidence="1" type="ORF">S12H4_02918</name>
</gene>
<evidence type="ECO:0000313" key="1">
    <source>
        <dbReference type="EMBL" id="GAI69160.1"/>
    </source>
</evidence>
<name>X1S133_9ZZZZ</name>
<accession>X1S133</accession>
<protein>
    <submittedName>
        <fullName evidence="1">Uncharacterized protein</fullName>
    </submittedName>
</protein>
<dbReference type="AlphaFoldDB" id="X1S133"/>
<organism evidence="1">
    <name type="scientific">marine sediment metagenome</name>
    <dbReference type="NCBI Taxonomy" id="412755"/>
    <lineage>
        <taxon>unclassified sequences</taxon>
        <taxon>metagenomes</taxon>
        <taxon>ecological metagenomes</taxon>
    </lineage>
</organism>
<reference evidence="1" key="1">
    <citation type="journal article" date="2014" name="Front. Microbiol.">
        <title>High frequency of phylogenetically diverse reductive dehalogenase-homologous genes in deep subseafloor sedimentary metagenomes.</title>
        <authorList>
            <person name="Kawai M."/>
            <person name="Futagami T."/>
            <person name="Toyoda A."/>
            <person name="Takaki Y."/>
            <person name="Nishi S."/>
            <person name="Hori S."/>
            <person name="Arai W."/>
            <person name="Tsubouchi T."/>
            <person name="Morono Y."/>
            <person name="Uchiyama I."/>
            <person name="Ito T."/>
            <person name="Fujiyama A."/>
            <person name="Inagaki F."/>
            <person name="Takami H."/>
        </authorList>
    </citation>
    <scope>NUCLEOTIDE SEQUENCE</scope>
    <source>
        <strain evidence="1">Expedition CK06-06</strain>
    </source>
</reference>
<sequence>YGGKSQDTRCGIGRVAEAGESGGDRLYNDGSPYAPREDGAAENISRWLALTCDKKGVGWFIAGECENGHRFAKELVCGKEWCSVCGEDGSTAHMRRFARWLPKAQQLEVMGYFVFTIPLELRAKYRTKVSLSKLGHDIQEILKSWGFYRGLRRWHWFGDIARSGLRGDIPFHPHLNCLVGGQGGGYLSPRVLATIKLEYASLLGAEVVDVNYRYRLSPGKMVHTLKYVTRATFRDYDWDTEMALELRGFRNMVVWGRGQWDGEAAWSLDDLGGEARAEVEGMDIQAIESLAAGICPVCGKELTWGEALPIGLLAMVDKQPLGAGYYRLADNKSPPLVAENVKMRLYWLELIKRAKVNRAIEGVESRTKAEAGEYQGWWDSLLNSN</sequence>
<proteinExistence type="predicted"/>
<dbReference type="EMBL" id="BARW01000769">
    <property type="protein sequence ID" value="GAI69160.1"/>
    <property type="molecule type" value="Genomic_DNA"/>
</dbReference>
<comment type="caution">
    <text evidence="1">The sequence shown here is derived from an EMBL/GenBank/DDBJ whole genome shotgun (WGS) entry which is preliminary data.</text>
</comment>
<feature type="non-terminal residue" evidence="1">
    <location>
        <position position="1"/>
    </location>
</feature>